<comment type="caution">
    <text evidence="1">The sequence shown here is derived from an EMBL/GenBank/DDBJ whole genome shotgun (WGS) entry which is preliminary data.</text>
</comment>
<organism evidence="1 2">
    <name type="scientific">Pistacia integerrima</name>
    <dbReference type="NCBI Taxonomy" id="434235"/>
    <lineage>
        <taxon>Eukaryota</taxon>
        <taxon>Viridiplantae</taxon>
        <taxon>Streptophyta</taxon>
        <taxon>Embryophyta</taxon>
        <taxon>Tracheophyta</taxon>
        <taxon>Spermatophyta</taxon>
        <taxon>Magnoliopsida</taxon>
        <taxon>eudicotyledons</taxon>
        <taxon>Gunneridae</taxon>
        <taxon>Pentapetalae</taxon>
        <taxon>rosids</taxon>
        <taxon>malvids</taxon>
        <taxon>Sapindales</taxon>
        <taxon>Anacardiaceae</taxon>
        <taxon>Pistacia</taxon>
    </lineage>
</organism>
<accession>A0ACC0XFR4</accession>
<gene>
    <name evidence="1" type="ORF">Pint_09822</name>
</gene>
<dbReference type="Proteomes" id="UP001163603">
    <property type="component" value="Chromosome 12"/>
</dbReference>
<evidence type="ECO:0000313" key="1">
    <source>
        <dbReference type="EMBL" id="KAJ0016902.1"/>
    </source>
</evidence>
<sequence length="43" mass="4696">MLLSIVDPHRIKGITGYAPNGRATLRPCMAMVTPTSSPWMAPR</sequence>
<evidence type="ECO:0000313" key="2">
    <source>
        <dbReference type="Proteomes" id="UP001163603"/>
    </source>
</evidence>
<name>A0ACC0XFR4_9ROSI</name>
<reference evidence="2" key="1">
    <citation type="journal article" date="2023" name="G3 (Bethesda)">
        <title>Genome assembly and association tests identify interacting loci associated with vigor, precocity, and sex in interspecific pistachio rootstocks.</title>
        <authorList>
            <person name="Palmer W."/>
            <person name="Jacygrad E."/>
            <person name="Sagayaradj S."/>
            <person name="Cavanaugh K."/>
            <person name="Han R."/>
            <person name="Bertier L."/>
            <person name="Beede B."/>
            <person name="Kafkas S."/>
            <person name="Golino D."/>
            <person name="Preece J."/>
            <person name="Michelmore R."/>
        </authorList>
    </citation>
    <scope>NUCLEOTIDE SEQUENCE [LARGE SCALE GENOMIC DNA]</scope>
</reference>
<keyword evidence="2" id="KW-1185">Reference proteome</keyword>
<proteinExistence type="predicted"/>
<dbReference type="EMBL" id="CM047747">
    <property type="protein sequence ID" value="KAJ0016902.1"/>
    <property type="molecule type" value="Genomic_DNA"/>
</dbReference>
<protein>
    <submittedName>
        <fullName evidence="1">Uncharacterized protein</fullName>
    </submittedName>
</protein>